<dbReference type="Pfam" id="PF10014">
    <property type="entry name" value="2OG-Fe_Oxy_2"/>
    <property type="match status" value="1"/>
</dbReference>
<evidence type="ECO:0000313" key="1">
    <source>
        <dbReference type="EMBL" id="MBB3980795.1"/>
    </source>
</evidence>
<comment type="caution">
    <text evidence="1">The sequence shown here is derived from an EMBL/GenBank/DDBJ whole genome shotgun (WGS) entry which is preliminary data.</text>
</comment>
<dbReference type="Gene3D" id="2.60.120.620">
    <property type="entry name" value="q2cbj1_9rhob like domain"/>
    <property type="match status" value="1"/>
</dbReference>
<evidence type="ECO:0008006" key="3">
    <source>
        <dbReference type="Google" id="ProtNLM"/>
    </source>
</evidence>
<dbReference type="EMBL" id="JACIEB010000001">
    <property type="protein sequence ID" value="MBB3980795.1"/>
    <property type="molecule type" value="Genomic_DNA"/>
</dbReference>
<name>A0A7W6GMI7_9SPHN</name>
<evidence type="ECO:0000313" key="2">
    <source>
        <dbReference type="Proteomes" id="UP000552757"/>
    </source>
</evidence>
<dbReference type="AlphaFoldDB" id="A0A7W6GMI7"/>
<proteinExistence type="predicted"/>
<keyword evidence="2" id="KW-1185">Reference proteome</keyword>
<dbReference type="InterPro" id="IPR018724">
    <property type="entry name" value="2OG-Fe_dioxygenase"/>
</dbReference>
<accession>A0A7W6GMI7</accession>
<organism evidence="1 2">
    <name type="scientific">Sphingobium fontiphilum</name>
    <dbReference type="NCBI Taxonomy" id="944425"/>
    <lineage>
        <taxon>Bacteria</taxon>
        <taxon>Pseudomonadati</taxon>
        <taxon>Pseudomonadota</taxon>
        <taxon>Alphaproteobacteria</taxon>
        <taxon>Sphingomonadales</taxon>
        <taxon>Sphingomonadaceae</taxon>
        <taxon>Sphingobium</taxon>
    </lineage>
</organism>
<dbReference type="GO" id="GO:0051213">
    <property type="term" value="F:dioxygenase activity"/>
    <property type="evidence" value="ECO:0007669"/>
    <property type="project" value="InterPro"/>
</dbReference>
<gene>
    <name evidence="1" type="ORF">GGR44_000426</name>
</gene>
<reference evidence="1 2" key="1">
    <citation type="submission" date="2020-08" db="EMBL/GenBank/DDBJ databases">
        <title>Genomic Encyclopedia of Type Strains, Phase IV (KMG-IV): sequencing the most valuable type-strain genomes for metagenomic binning, comparative biology and taxonomic classification.</title>
        <authorList>
            <person name="Goeker M."/>
        </authorList>
    </citation>
    <scope>NUCLEOTIDE SEQUENCE [LARGE SCALE GENOMIC DNA]</scope>
    <source>
        <strain evidence="1 2">DSM 29348</strain>
    </source>
</reference>
<dbReference type="RefSeq" id="WP_183953782.1">
    <property type="nucleotide sequence ID" value="NZ_JACIEB010000001.1"/>
</dbReference>
<protein>
    <recommendedName>
        <fullName evidence="3">2OG-Fe dioxygenase family protein</fullName>
    </recommendedName>
</protein>
<dbReference type="Proteomes" id="UP000552757">
    <property type="component" value="Unassembled WGS sequence"/>
</dbReference>
<sequence length="241" mass="27293">MVQDTRPSSAAEALHHAMMDRGFARLPGANTLMLLEGAASQWADFAQSWDRLGPDLYMADGGRYRRRRHAAFTCEQGRFIRKPHQPHYQSRDYNPLNGDVQRWFDPVEQSTVENGVMPALMKLCARVFDPDRSSRWHVEAHQFRIEAQAGAAGRPTPEGMHRDGVDHVFVMLVERRNVREGVTRIGAPDGAPMGEFTLTQPGDAMFIDDHRIMHGVTEIHPIDQARPAWRDALVITFAAER</sequence>